<dbReference type="PANTHER" id="PTHR31126">
    <property type="entry name" value="TYROSINE-PROTEIN PHOSPHATASE"/>
    <property type="match status" value="1"/>
</dbReference>
<sequence length="176" mass="19797">MLKPERFSDVDEALCRSALPLTPEEIDFLHSHGVKSIVSMESMPREAFERAKHLGIKVFSFPHVTSDSLPTEKEAKHFFQIIQLTKKSKGKVLVHCNMGRQRTGLMVAVYLTAKGENPLRAYQLAGTAEVEVKAPLAKNSKTLRSMFKEISAAIKMKKTLKPPAKKNATPKRRRLK</sequence>
<evidence type="ECO:0000313" key="4">
    <source>
        <dbReference type="EMBL" id="MBS3059332.1"/>
    </source>
</evidence>
<dbReference type="Gene3D" id="3.90.190.10">
    <property type="entry name" value="Protein tyrosine phosphatase superfamily"/>
    <property type="match status" value="1"/>
</dbReference>
<dbReference type="InterPro" id="IPR000387">
    <property type="entry name" value="Tyr_Pase_dom"/>
</dbReference>
<dbReference type="PROSITE" id="PS50056">
    <property type="entry name" value="TYR_PHOSPHATASE_2"/>
    <property type="match status" value="1"/>
</dbReference>
<dbReference type="EMBL" id="JAGVWF010000037">
    <property type="protein sequence ID" value="MBS3059332.1"/>
    <property type="molecule type" value="Genomic_DNA"/>
</dbReference>
<dbReference type="InterPro" id="IPR057023">
    <property type="entry name" value="PTP-SAK"/>
</dbReference>
<reference evidence="4" key="3">
    <citation type="submission" date="2021-05" db="EMBL/GenBank/DDBJ databases">
        <title>Protein family content uncovers lineage relationships and bacterial pathway maintenance mechanisms in DPANN archaea.</title>
        <authorList>
            <person name="Castelle C.J."/>
            <person name="Meheust R."/>
            <person name="Jaffe A.L."/>
            <person name="Seitz K."/>
            <person name="Gong X."/>
            <person name="Baker B.J."/>
            <person name="Banfield J.F."/>
        </authorList>
    </citation>
    <scope>NUCLEOTIDE SEQUENCE</scope>
    <source>
        <strain evidence="4">RIFCSPHIGHO2_01_FULL_GW2011_AR10_43_9</strain>
    </source>
</reference>
<evidence type="ECO:0000256" key="1">
    <source>
        <dbReference type="ARBA" id="ARBA00022801"/>
    </source>
</evidence>
<evidence type="ECO:0000313" key="3">
    <source>
        <dbReference type="EMBL" id="HIH08203.1"/>
    </source>
</evidence>
<dbReference type="Proteomes" id="UP000683213">
    <property type="component" value="Unassembled WGS sequence"/>
</dbReference>
<name>A0A7J4IRR1_9ARCH</name>
<protein>
    <submittedName>
        <fullName evidence="3">Dual specificity protein phosphatase family protein</fullName>
    </submittedName>
</protein>
<comment type="caution">
    <text evidence="3">The sequence shown here is derived from an EMBL/GenBank/DDBJ whole genome shotgun (WGS) entry which is preliminary data.</text>
</comment>
<dbReference type="EMBL" id="DUFG01000013">
    <property type="protein sequence ID" value="HIH08203.1"/>
    <property type="molecule type" value="Genomic_DNA"/>
</dbReference>
<feature type="domain" description="Tyrosine specific protein phosphatases" evidence="2">
    <location>
        <begin position="76"/>
        <end position="124"/>
    </location>
</feature>
<dbReference type="InterPro" id="IPR029021">
    <property type="entry name" value="Prot-tyrosine_phosphatase-like"/>
</dbReference>
<accession>A0A7J4IRR1</accession>
<dbReference type="SUPFAM" id="SSF52799">
    <property type="entry name" value="(Phosphotyrosine protein) phosphatases II"/>
    <property type="match status" value="1"/>
</dbReference>
<evidence type="ECO:0000313" key="5">
    <source>
        <dbReference type="Proteomes" id="UP000577419"/>
    </source>
</evidence>
<dbReference type="Pfam" id="PF22784">
    <property type="entry name" value="PTP-SAK"/>
    <property type="match status" value="1"/>
</dbReference>
<keyword evidence="1" id="KW-0378">Hydrolase</keyword>
<dbReference type="PANTHER" id="PTHR31126:SF72">
    <property type="entry name" value="DUAL SPECIFICITY PROTEIN PHOSPHATASE TPBA"/>
    <property type="match status" value="1"/>
</dbReference>
<dbReference type="Proteomes" id="UP000577419">
    <property type="component" value="Unassembled WGS sequence"/>
</dbReference>
<evidence type="ECO:0000259" key="2">
    <source>
        <dbReference type="PROSITE" id="PS50056"/>
    </source>
</evidence>
<dbReference type="PROSITE" id="PS00383">
    <property type="entry name" value="TYR_PHOSPHATASE_1"/>
    <property type="match status" value="1"/>
</dbReference>
<dbReference type="AlphaFoldDB" id="A0A7J4IRR1"/>
<dbReference type="GO" id="GO:0016791">
    <property type="term" value="F:phosphatase activity"/>
    <property type="evidence" value="ECO:0007669"/>
    <property type="project" value="UniProtKB-ARBA"/>
</dbReference>
<reference evidence="5" key="1">
    <citation type="journal article" date="2020" name="bioRxiv">
        <title>A rank-normalized archaeal taxonomy based on genome phylogeny resolves widespread incomplete and uneven classifications.</title>
        <authorList>
            <person name="Rinke C."/>
            <person name="Chuvochina M."/>
            <person name="Mussig A.J."/>
            <person name="Chaumeil P.-A."/>
            <person name="Waite D.W."/>
            <person name="Whitman W.B."/>
            <person name="Parks D.H."/>
            <person name="Hugenholtz P."/>
        </authorList>
    </citation>
    <scope>NUCLEOTIDE SEQUENCE [LARGE SCALE GENOMIC DNA]</scope>
</reference>
<dbReference type="InterPro" id="IPR016130">
    <property type="entry name" value="Tyr_Pase_AS"/>
</dbReference>
<proteinExistence type="predicted"/>
<organism evidence="3 5">
    <name type="scientific">Candidatus Iainarchaeum sp</name>
    <dbReference type="NCBI Taxonomy" id="3101447"/>
    <lineage>
        <taxon>Archaea</taxon>
        <taxon>Candidatus Iainarchaeota</taxon>
        <taxon>Candidatus Iainarchaeia</taxon>
        <taxon>Candidatus Iainarchaeales</taxon>
        <taxon>Candidatus Iainarchaeaceae</taxon>
        <taxon>Candidatus Iainarchaeum</taxon>
    </lineage>
</organism>
<reference evidence="4" key="2">
    <citation type="submission" date="2021-03" db="EMBL/GenBank/DDBJ databases">
        <authorList>
            <person name="Jaffe A."/>
        </authorList>
    </citation>
    <scope>NUCLEOTIDE SEQUENCE</scope>
    <source>
        <strain evidence="4">RIFCSPHIGHO2_01_FULL_GW2011_AR10_43_9</strain>
    </source>
</reference>
<gene>
    <name evidence="3" type="ORF">HA237_02410</name>
    <name evidence="4" type="ORF">J4224_02805</name>
</gene>